<feature type="compositionally biased region" description="Basic and acidic residues" evidence="1">
    <location>
        <begin position="51"/>
        <end position="73"/>
    </location>
</feature>
<dbReference type="STRING" id="3871.A0A4P1R1V1"/>
<reference evidence="2 3" key="1">
    <citation type="journal article" date="2017" name="Plant Biotechnol. J.">
        <title>A comprehensive draft genome sequence for lupin (Lupinus angustifolius), an emerging health food: insights into plant-microbe interactions and legume evolution.</title>
        <authorList>
            <person name="Hane J.K."/>
            <person name="Ming Y."/>
            <person name="Kamphuis L.G."/>
            <person name="Nelson M.N."/>
            <person name="Garg G."/>
            <person name="Atkins C.A."/>
            <person name="Bayer P.E."/>
            <person name="Bravo A."/>
            <person name="Bringans S."/>
            <person name="Cannon S."/>
            <person name="Edwards D."/>
            <person name="Foley R."/>
            <person name="Gao L.L."/>
            <person name="Harrison M.J."/>
            <person name="Huang W."/>
            <person name="Hurgobin B."/>
            <person name="Li S."/>
            <person name="Liu C.W."/>
            <person name="McGrath A."/>
            <person name="Morahan G."/>
            <person name="Murray J."/>
            <person name="Weller J."/>
            <person name="Jian J."/>
            <person name="Singh K.B."/>
        </authorList>
    </citation>
    <scope>NUCLEOTIDE SEQUENCE [LARGE SCALE GENOMIC DNA]</scope>
    <source>
        <strain evidence="3">cv. Tanjil</strain>
        <tissue evidence="2">Whole plant</tissue>
    </source>
</reference>
<proteinExistence type="predicted"/>
<evidence type="ECO:0000256" key="1">
    <source>
        <dbReference type="SAM" id="MobiDB-lite"/>
    </source>
</evidence>
<evidence type="ECO:0000313" key="3">
    <source>
        <dbReference type="Proteomes" id="UP000188354"/>
    </source>
</evidence>
<name>A0A4P1R1V1_LUPAN</name>
<dbReference type="Proteomes" id="UP000188354">
    <property type="component" value="Chromosome LG12"/>
</dbReference>
<sequence>MCSSIEYPDVQASKKDFERNSVKENPSEIEGKKQTPLSSGLRRRPVPATSAEDRAHEPTETDHSSPVKLDASAHAHIEKHRYLILQSRPLSIAWQAQVLPMYEQRQYTQRVQRLHA</sequence>
<dbReference type="Gramene" id="OIV99763">
    <property type="protein sequence ID" value="OIV99763"/>
    <property type="gene ID" value="TanjilG_26101"/>
</dbReference>
<feature type="compositionally biased region" description="Basic and acidic residues" evidence="1">
    <location>
        <begin position="12"/>
        <end position="33"/>
    </location>
</feature>
<feature type="region of interest" description="Disordered" evidence="1">
    <location>
        <begin position="1"/>
        <end position="73"/>
    </location>
</feature>
<accession>A0A4P1R1V1</accession>
<protein>
    <submittedName>
        <fullName evidence="2">Uncharacterized protein</fullName>
    </submittedName>
</protein>
<dbReference type="AlphaFoldDB" id="A0A4P1R1V1"/>
<organism evidence="2 3">
    <name type="scientific">Lupinus angustifolius</name>
    <name type="common">Narrow-leaved blue lupine</name>
    <dbReference type="NCBI Taxonomy" id="3871"/>
    <lineage>
        <taxon>Eukaryota</taxon>
        <taxon>Viridiplantae</taxon>
        <taxon>Streptophyta</taxon>
        <taxon>Embryophyta</taxon>
        <taxon>Tracheophyta</taxon>
        <taxon>Spermatophyta</taxon>
        <taxon>Magnoliopsida</taxon>
        <taxon>eudicotyledons</taxon>
        <taxon>Gunneridae</taxon>
        <taxon>Pentapetalae</taxon>
        <taxon>rosids</taxon>
        <taxon>fabids</taxon>
        <taxon>Fabales</taxon>
        <taxon>Fabaceae</taxon>
        <taxon>Papilionoideae</taxon>
        <taxon>50 kb inversion clade</taxon>
        <taxon>genistoids sensu lato</taxon>
        <taxon>core genistoids</taxon>
        <taxon>Genisteae</taxon>
        <taxon>Lupinus</taxon>
    </lineage>
</organism>
<dbReference type="EMBL" id="CM007372">
    <property type="protein sequence ID" value="OIV99763.1"/>
    <property type="molecule type" value="Genomic_DNA"/>
</dbReference>
<gene>
    <name evidence="2" type="ORF">TanjilG_26101</name>
</gene>
<keyword evidence="3" id="KW-1185">Reference proteome</keyword>
<evidence type="ECO:0000313" key="2">
    <source>
        <dbReference type="EMBL" id="OIV99763.1"/>
    </source>
</evidence>